<dbReference type="EMBL" id="VUMY01000005">
    <property type="protein sequence ID" value="MST49374.1"/>
    <property type="molecule type" value="Genomic_DNA"/>
</dbReference>
<keyword evidence="2" id="KW-0378">Hydrolase</keyword>
<dbReference type="Proteomes" id="UP000442535">
    <property type="component" value="Unassembled WGS sequence"/>
</dbReference>
<accession>A0A7K0K1R9</accession>
<dbReference type="PANTHER" id="PTHR43046:SF16">
    <property type="entry name" value="ADP-RIBOSE PYROPHOSPHATASE YJHB-RELATED"/>
    <property type="match status" value="1"/>
</dbReference>
<evidence type="ECO:0000256" key="2">
    <source>
        <dbReference type="ARBA" id="ARBA00022801"/>
    </source>
</evidence>
<dbReference type="RefSeq" id="WP_277026008.1">
    <property type="nucleotide sequence ID" value="NZ_JAQYQY010000003.1"/>
</dbReference>
<evidence type="ECO:0000313" key="4">
    <source>
        <dbReference type="EMBL" id="MST49374.1"/>
    </source>
</evidence>
<proteinExistence type="predicted"/>
<dbReference type="InterPro" id="IPR000086">
    <property type="entry name" value="NUDIX_hydrolase_dom"/>
</dbReference>
<protein>
    <submittedName>
        <fullName evidence="4">NUDIX domain-containing protein</fullName>
    </submittedName>
</protein>
<organism evidence="4 5">
    <name type="scientific">Mobiluncus porci</name>
    <dbReference type="NCBI Taxonomy" id="2652278"/>
    <lineage>
        <taxon>Bacteria</taxon>
        <taxon>Bacillati</taxon>
        <taxon>Actinomycetota</taxon>
        <taxon>Actinomycetes</taxon>
        <taxon>Actinomycetales</taxon>
        <taxon>Actinomycetaceae</taxon>
        <taxon>Mobiluncus</taxon>
    </lineage>
</organism>
<evidence type="ECO:0000313" key="5">
    <source>
        <dbReference type="Proteomes" id="UP000442535"/>
    </source>
</evidence>
<dbReference type="Gene3D" id="6.10.250.1120">
    <property type="match status" value="1"/>
</dbReference>
<feature type="domain" description="Nudix hydrolase" evidence="3">
    <location>
        <begin position="69"/>
        <end position="195"/>
    </location>
</feature>
<dbReference type="Pfam" id="PF12535">
    <property type="entry name" value="Nudix_N"/>
    <property type="match status" value="1"/>
</dbReference>
<dbReference type="InterPro" id="IPR015797">
    <property type="entry name" value="NUDIX_hydrolase-like_dom_sf"/>
</dbReference>
<comment type="caution">
    <text evidence="4">The sequence shown here is derived from an EMBL/GenBank/DDBJ whole genome shotgun (WGS) entry which is preliminary data.</text>
</comment>
<dbReference type="Gene3D" id="3.90.79.10">
    <property type="entry name" value="Nucleoside Triphosphate Pyrophosphohydrolase"/>
    <property type="match status" value="1"/>
</dbReference>
<sequence length="208" mass="23395">MNEKQRRVFDLIEKLQALGQSGLHYGHDDYDKDRYQRVREIAAEIAAVVTEDPLENVEKVFLADNGYQTPKMDTRAVVFNDEDKVLLVHETSGLWALPGGWVDVGESVKSNTAKEAREEAGAIVEPRRLIAVVDKKGRRQTRGPFSVFTFFVECDYLGGEFEDNLETTECGWFGADELPELAAGKNNAAQLALCFEAHADPDWRPLFD</sequence>
<reference evidence="4 5" key="1">
    <citation type="submission" date="2019-08" db="EMBL/GenBank/DDBJ databases">
        <title>In-depth cultivation of the pig gut microbiome towards novel bacterial diversity and tailored functional studies.</title>
        <authorList>
            <person name="Wylensek D."/>
            <person name="Hitch T.C.A."/>
            <person name="Clavel T."/>
        </authorList>
    </citation>
    <scope>NUCLEOTIDE SEQUENCE [LARGE SCALE GENOMIC DNA]</scope>
    <source>
        <strain evidence="4 5">RF-GAM-744-WT-7</strain>
    </source>
</reference>
<dbReference type="PROSITE" id="PS51462">
    <property type="entry name" value="NUDIX"/>
    <property type="match status" value="1"/>
</dbReference>
<dbReference type="Pfam" id="PF00293">
    <property type="entry name" value="NUDIX"/>
    <property type="match status" value="1"/>
</dbReference>
<gene>
    <name evidence="4" type="ORF">FYJ63_03845</name>
</gene>
<comment type="cofactor">
    <cofactor evidence="1">
        <name>Mg(2+)</name>
        <dbReference type="ChEBI" id="CHEBI:18420"/>
    </cofactor>
</comment>
<evidence type="ECO:0000256" key="1">
    <source>
        <dbReference type="ARBA" id="ARBA00001946"/>
    </source>
</evidence>
<dbReference type="SUPFAM" id="SSF55811">
    <property type="entry name" value="Nudix"/>
    <property type="match status" value="1"/>
</dbReference>
<evidence type="ECO:0000259" key="3">
    <source>
        <dbReference type="PROSITE" id="PS51462"/>
    </source>
</evidence>
<dbReference type="InterPro" id="IPR059176">
    <property type="entry name" value="UDP-X_N"/>
</dbReference>
<dbReference type="GO" id="GO:0016787">
    <property type="term" value="F:hydrolase activity"/>
    <property type="evidence" value="ECO:0007669"/>
    <property type="project" value="UniProtKB-KW"/>
</dbReference>
<dbReference type="PANTHER" id="PTHR43046">
    <property type="entry name" value="GDP-MANNOSE MANNOSYL HYDROLASE"/>
    <property type="match status" value="1"/>
</dbReference>
<keyword evidence="5" id="KW-1185">Reference proteome</keyword>
<name>A0A7K0K1R9_9ACTO</name>
<dbReference type="AlphaFoldDB" id="A0A7K0K1R9"/>